<organism evidence="2 3">
    <name type="scientific">Tepiditoga spiralis</name>
    <dbReference type="NCBI Taxonomy" id="2108365"/>
    <lineage>
        <taxon>Bacteria</taxon>
        <taxon>Thermotogati</taxon>
        <taxon>Thermotogota</taxon>
        <taxon>Thermotogae</taxon>
        <taxon>Petrotogales</taxon>
        <taxon>Petrotogaceae</taxon>
        <taxon>Tepiditoga</taxon>
    </lineage>
</organism>
<proteinExistence type="predicted"/>
<gene>
    <name evidence="2" type="ORF">OSSY52_06010</name>
</gene>
<dbReference type="Pfam" id="PF13181">
    <property type="entry name" value="TPR_8"/>
    <property type="match status" value="2"/>
</dbReference>
<sequence>MNDAYYYNKIGNDLLSKKSYDEALLMYLKAISINSKEPMFYHNAGVCLMLKGESERAISLFEHAIKIGINLDETKYYLIKILFELERYEKVVNSSLPEKNFKIDAMILKAKAALRINKNEDVKKILNELEILGYTSQETELIQKMI</sequence>
<feature type="repeat" description="TPR" evidence="1">
    <location>
        <begin position="4"/>
        <end position="37"/>
    </location>
</feature>
<dbReference type="PROSITE" id="PS50005">
    <property type="entry name" value="TPR"/>
    <property type="match status" value="1"/>
</dbReference>
<dbReference type="AlphaFoldDB" id="A0A7G1G288"/>
<keyword evidence="1" id="KW-0802">TPR repeat</keyword>
<reference evidence="2 3" key="1">
    <citation type="submission" date="2018-06" db="EMBL/GenBank/DDBJ databases">
        <title>Genome sequencing of Oceanotoga sp. sy52.</title>
        <authorList>
            <person name="Mori K."/>
        </authorList>
    </citation>
    <scope>NUCLEOTIDE SEQUENCE [LARGE SCALE GENOMIC DNA]</scope>
    <source>
        <strain evidence="3">sy52</strain>
    </source>
</reference>
<protein>
    <submittedName>
        <fullName evidence="2">Uncharacterized protein</fullName>
    </submittedName>
</protein>
<accession>A0A7G1G288</accession>
<dbReference type="InParanoid" id="A0A7G1G288"/>
<dbReference type="InterPro" id="IPR019734">
    <property type="entry name" value="TPR_rpt"/>
</dbReference>
<dbReference type="Proteomes" id="UP000516361">
    <property type="component" value="Chromosome"/>
</dbReference>
<dbReference type="SMART" id="SM00028">
    <property type="entry name" value="TPR"/>
    <property type="match status" value="2"/>
</dbReference>
<dbReference type="KEGG" id="ocy:OSSY52_06010"/>
<evidence type="ECO:0000256" key="1">
    <source>
        <dbReference type="PROSITE-ProRule" id="PRU00339"/>
    </source>
</evidence>
<dbReference type="InterPro" id="IPR011990">
    <property type="entry name" value="TPR-like_helical_dom_sf"/>
</dbReference>
<name>A0A7G1G288_9BACT</name>
<dbReference type="EMBL" id="AP018712">
    <property type="protein sequence ID" value="BBE30460.1"/>
    <property type="molecule type" value="Genomic_DNA"/>
</dbReference>
<keyword evidence="3" id="KW-1185">Reference proteome</keyword>
<dbReference type="SUPFAM" id="SSF48452">
    <property type="entry name" value="TPR-like"/>
    <property type="match status" value="1"/>
</dbReference>
<evidence type="ECO:0000313" key="3">
    <source>
        <dbReference type="Proteomes" id="UP000516361"/>
    </source>
</evidence>
<dbReference type="Gene3D" id="1.25.40.10">
    <property type="entry name" value="Tetratricopeptide repeat domain"/>
    <property type="match status" value="1"/>
</dbReference>
<evidence type="ECO:0000313" key="2">
    <source>
        <dbReference type="EMBL" id="BBE30460.1"/>
    </source>
</evidence>